<sequence length="64" mass="7413">MSIGELTMLITDERSQQLTACPAITRAEQSSALFSWHLFLLHTCSAAGRWLRFFCIYMEAEEWI</sequence>
<protein>
    <submittedName>
        <fullName evidence="1">Uncharacterized protein</fullName>
    </submittedName>
</protein>
<keyword evidence="2" id="KW-1185">Reference proteome</keyword>
<proteinExistence type="predicted"/>
<comment type="caution">
    <text evidence="1">The sequence shown here is derived from an EMBL/GenBank/DDBJ whole genome shotgun (WGS) entry which is preliminary data.</text>
</comment>
<evidence type="ECO:0000313" key="2">
    <source>
        <dbReference type="Proteomes" id="UP000070252"/>
    </source>
</evidence>
<gene>
    <name evidence="1" type="ORF">AML91_03080</name>
</gene>
<accession>A0ABR5T3A3</accession>
<name>A0ABR5T3A3_9BACL</name>
<organism evidence="1 2">
    <name type="scientific">Paenibacillus jilunlii</name>
    <dbReference type="NCBI Taxonomy" id="682956"/>
    <lineage>
        <taxon>Bacteria</taxon>
        <taxon>Bacillati</taxon>
        <taxon>Bacillota</taxon>
        <taxon>Bacilli</taxon>
        <taxon>Bacillales</taxon>
        <taxon>Paenibacillaceae</taxon>
        <taxon>Paenibacillus</taxon>
    </lineage>
</organism>
<reference evidence="1 2" key="1">
    <citation type="submission" date="2015-08" db="EMBL/GenBank/DDBJ databases">
        <title>Genome of Paenibacillus jilunlii.</title>
        <authorList>
            <person name="Sant'Anna F.H."/>
            <person name="Ambrosini A."/>
            <person name="Souza R."/>
            <person name="Bach E."/>
            <person name="Fernandes G."/>
            <person name="Balsanelli E."/>
            <person name="Baura V.A."/>
            <person name="Pedrosa F.O."/>
            <person name="Souza E.M."/>
            <person name="Passaglia L."/>
        </authorList>
    </citation>
    <scope>NUCLEOTIDE SEQUENCE [LARGE SCALE GENOMIC DNA]</scope>
    <source>
        <strain evidence="1 2">DSM 23019</strain>
    </source>
</reference>
<dbReference type="EMBL" id="LIPY01000088">
    <property type="protein sequence ID" value="KWX79245.1"/>
    <property type="molecule type" value="Genomic_DNA"/>
</dbReference>
<dbReference type="Proteomes" id="UP000070252">
    <property type="component" value="Unassembled WGS sequence"/>
</dbReference>
<evidence type="ECO:0000313" key="1">
    <source>
        <dbReference type="EMBL" id="KWX79245.1"/>
    </source>
</evidence>